<dbReference type="AlphaFoldDB" id="A0A1F4RBF2"/>
<keyword evidence="7 15" id="KW-0963">Cytoplasm</keyword>
<feature type="binding site" evidence="15">
    <location>
        <begin position="129"/>
        <end position="134"/>
    </location>
    <ligand>
        <name>S-adenosyl-L-methionine</name>
        <dbReference type="ChEBI" id="CHEBI:59789"/>
    </ligand>
</feature>
<dbReference type="InterPro" id="IPR029026">
    <property type="entry name" value="tRNA_m1G_MTases_N"/>
</dbReference>
<dbReference type="Gene3D" id="3.40.1280.10">
    <property type="match status" value="2"/>
</dbReference>
<comment type="subcellular location">
    <subcellularLocation>
        <location evidence="2 15 16">Cytoplasm</location>
    </subcellularLocation>
</comment>
<evidence type="ECO:0000256" key="16">
    <source>
        <dbReference type="RuleBase" id="RU003464"/>
    </source>
</evidence>
<dbReference type="Pfam" id="PF01746">
    <property type="entry name" value="tRNA_m1G_MT"/>
    <property type="match status" value="1"/>
</dbReference>
<feature type="domain" description="tRNA (guanine-N(1)-)-methyltransferase C-terminal" evidence="18">
    <location>
        <begin position="224"/>
        <end position="404"/>
    </location>
</feature>
<name>A0A1F4RBF2_UNCSA</name>
<comment type="subunit">
    <text evidence="4 15 16">Homodimer.</text>
</comment>
<dbReference type="NCBIfam" id="TIGR00088">
    <property type="entry name" value="trmD"/>
    <property type="match status" value="1"/>
</dbReference>
<evidence type="ECO:0000256" key="4">
    <source>
        <dbReference type="ARBA" id="ARBA00011738"/>
    </source>
</evidence>
<dbReference type="EC" id="2.1.1.228" evidence="5 15"/>
<evidence type="ECO:0000256" key="3">
    <source>
        <dbReference type="ARBA" id="ARBA00007630"/>
    </source>
</evidence>
<dbReference type="CDD" id="cd18080">
    <property type="entry name" value="TrmD-like"/>
    <property type="match status" value="1"/>
</dbReference>
<evidence type="ECO:0000256" key="15">
    <source>
        <dbReference type="HAMAP-Rule" id="MF_00605"/>
    </source>
</evidence>
<evidence type="ECO:0000256" key="9">
    <source>
        <dbReference type="ARBA" id="ARBA00022679"/>
    </source>
</evidence>
<evidence type="ECO:0000256" key="2">
    <source>
        <dbReference type="ARBA" id="ARBA00004496"/>
    </source>
</evidence>
<dbReference type="GO" id="GO:0052906">
    <property type="term" value="F:tRNA (guanine(37)-N1)-methyltransferase activity"/>
    <property type="evidence" value="ECO:0007669"/>
    <property type="project" value="UniProtKB-UniRule"/>
</dbReference>
<dbReference type="FunFam" id="1.10.1270.20:FF:000001">
    <property type="entry name" value="tRNA (guanine-N(1)-)-methyltransferase"/>
    <property type="match status" value="1"/>
</dbReference>
<dbReference type="Proteomes" id="UP000176938">
    <property type="component" value="Unassembled WGS sequence"/>
</dbReference>
<organism evidence="19 20">
    <name type="scientific">candidate division WOR-1 bacterium RIFCSPLOWO2_02_FULL_46_20</name>
    <dbReference type="NCBI Taxonomy" id="1802567"/>
    <lineage>
        <taxon>Bacteria</taxon>
        <taxon>Bacillati</taxon>
        <taxon>Saganbacteria</taxon>
    </lineage>
</organism>
<comment type="function">
    <text evidence="1 15 16">Specifically methylates guanosine-37 in various tRNAs.</text>
</comment>
<gene>
    <name evidence="15" type="primary">trmD</name>
    <name evidence="19" type="ORF">A3H38_05945</name>
</gene>
<dbReference type="FunFam" id="3.40.1280.10:FF:000001">
    <property type="entry name" value="tRNA (guanine-N(1)-)-methyltransferase"/>
    <property type="match status" value="1"/>
</dbReference>
<evidence type="ECO:0000256" key="6">
    <source>
        <dbReference type="ARBA" id="ARBA00014679"/>
    </source>
</evidence>
<feature type="domain" description="tRNA methyltransferase TRMD/TRM10-type" evidence="17">
    <location>
        <begin position="1"/>
        <end position="221"/>
    </location>
</feature>
<evidence type="ECO:0000256" key="12">
    <source>
        <dbReference type="ARBA" id="ARBA00029736"/>
    </source>
</evidence>
<evidence type="ECO:0000256" key="13">
    <source>
        <dbReference type="ARBA" id="ARBA00033392"/>
    </source>
</evidence>
<dbReference type="EMBL" id="METP01000040">
    <property type="protein sequence ID" value="OGC05504.1"/>
    <property type="molecule type" value="Genomic_DNA"/>
</dbReference>
<keyword evidence="10 15" id="KW-0949">S-adenosyl-L-methionine</keyword>
<evidence type="ECO:0000256" key="1">
    <source>
        <dbReference type="ARBA" id="ARBA00002634"/>
    </source>
</evidence>
<evidence type="ECO:0000256" key="5">
    <source>
        <dbReference type="ARBA" id="ARBA00012807"/>
    </source>
</evidence>
<evidence type="ECO:0000259" key="17">
    <source>
        <dbReference type="Pfam" id="PF01746"/>
    </source>
</evidence>
<dbReference type="Pfam" id="PF09936">
    <property type="entry name" value="Methyltrn_RNA_4"/>
    <property type="match status" value="1"/>
</dbReference>
<dbReference type="SUPFAM" id="SSF75217">
    <property type="entry name" value="alpha/beta knot"/>
    <property type="match status" value="1"/>
</dbReference>
<dbReference type="HAMAP" id="MF_00605">
    <property type="entry name" value="TrmD"/>
    <property type="match status" value="1"/>
</dbReference>
<sequence>MRIDVLTLFPEMFQGPTNESLLKKAQQKGLLSLEVVNLRDFTSDKHKTADDTPYGGGPGMVMKVDVVARALSSIVNRPSSVILLCPTGKQLTQQKVNELAKQEHLVLLCGHYEGVDERVREMVDEEISIGDYVLTGGEIPAMVLIDAVARHIPGVVKESESVKQDSYYDGLLDFPSYTRPEEFSGKKVPDVLLSGNHAEIAKWRREQALIKTRQRRPDLLAKANVYLALLHYPVYNKRQDIVSTCITGFDLHDIARCACTFGIKKYYVVNPLPAQREFAELIRSFWMDDSSLEFNWTRAEAFKLISIKESLDETIDEIIRAEGQKPTVVGTSAKAVGKTKFKDLKREMSGAKQPYLLVIGTGWGIADEVFERFDLILEPIIGKDEYNHLSVRSANAIILDRLLGR</sequence>
<reference evidence="19 20" key="1">
    <citation type="journal article" date="2016" name="Nat. Commun.">
        <title>Thousands of microbial genomes shed light on interconnected biogeochemical processes in an aquifer system.</title>
        <authorList>
            <person name="Anantharaman K."/>
            <person name="Brown C.T."/>
            <person name="Hug L.A."/>
            <person name="Sharon I."/>
            <person name="Castelle C.J."/>
            <person name="Probst A.J."/>
            <person name="Thomas B.C."/>
            <person name="Singh A."/>
            <person name="Wilkins M.J."/>
            <person name="Karaoz U."/>
            <person name="Brodie E.L."/>
            <person name="Williams K.H."/>
            <person name="Hubbard S.S."/>
            <person name="Banfield J.F."/>
        </authorList>
    </citation>
    <scope>NUCLEOTIDE SEQUENCE [LARGE SCALE GENOMIC DNA]</scope>
</reference>
<dbReference type="InterPro" id="IPR019230">
    <property type="entry name" value="RNA_MeTrfase_C_dom"/>
</dbReference>
<keyword evidence="9 15" id="KW-0808">Transferase</keyword>
<dbReference type="InterPro" id="IPR016009">
    <property type="entry name" value="tRNA_MeTrfase_TRMD/TRM10"/>
</dbReference>
<evidence type="ECO:0000256" key="10">
    <source>
        <dbReference type="ARBA" id="ARBA00022691"/>
    </source>
</evidence>
<dbReference type="Gene3D" id="1.10.1270.20">
    <property type="entry name" value="tRNA(m1g37)methyltransferase, domain 2"/>
    <property type="match status" value="1"/>
</dbReference>
<comment type="catalytic activity">
    <reaction evidence="14 15 16">
        <text>guanosine(37) in tRNA + S-adenosyl-L-methionine = N(1)-methylguanosine(37) in tRNA + S-adenosyl-L-homocysteine + H(+)</text>
        <dbReference type="Rhea" id="RHEA:36899"/>
        <dbReference type="Rhea" id="RHEA-COMP:10145"/>
        <dbReference type="Rhea" id="RHEA-COMP:10147"/>
        <dbReference type="ChEBI" id="CHEBI:15378"/>
        <dbReference type="ChEBI" id="CHEBI:57856"/>
        <dbReference type="ChEBI" id="CHEBI:59789"/>
        <dbReference type="ChEBI" id="CHEBI:73542"/>
        <dbReference type="ChEBI" id="CHEBI:74269"/>
        <dbReference type="EC" id="2.1.1.228"/>
    </reaction>
</comment>
<dbReference type="CDD" id="cd18085">
    <property type="entry name" value="TM1570-like"/>
    <property type="match status" value="1"/>
</dbReference>
<evidence type="ECO:0000256" key="7">
    <source>
        <dbReference type="ARBA" id="ARBA00022490"/>
    </source>
</evidence>
<accession>A0A1F4RBF2</accession>
<dbReference type="InterPro" id="IPR002649">
    <property type="entry name" value="tRNA_m1G_MeTrfase_TrmD"/>
</dbReference>
<protein>
    <recommendedName>
        <fullName evidence="6 15">tRNA (guanine-N(1)-)-methyltransferase</fullName>
        <ecNumber evidence="5 15">2.1.1.228</ecNumber>
    </recommendedName>
    <alternativeName>
        <fullName evidence="12 15">M1G-methyltransferase</fullName>
    </alternativeName>
    <alternativeName>
        <fullName evidence="13 15">tRNA [GM37] methyltransferase</fullName>
    </alternativeName>
</protein>
<keyword evidence="11 15" id="KW-0819">tRNA processing</keyword>
<comment type="caution">
    <text evidence="19">The sequence shown here is derived from an EMBL/GenBank/DDBJ whole genome shotgun (WGS) entry which is preliminary data.</text>
</comment>
<evidence type="ECO:0000313" key="19">
    <source>
        <dbReference type="EMBL" id="OGC05504.1"/>
    </source>
</evidence>
<dbReference type="GO" id="GO:0002939">
    <property type="term" value="P:tRNA N1-guanine methylation"/>
    <property type="evidence" value="ECO:0007669"/>
    <property type="project" value="TreeGrafter"/>
</dbReference>
<evidence type="ECO:0000256" key="8">
    <source>
        <dbReference type="ARBA" id="ARBA00022603"/>
    </source>
</evidence>
<comment type="similarity">
    <text evidence="3 15 16">Belongs to the RNA methyltransferase TrmD family.</text>
</comment>
<dbReference type="PANTHER" id="PTHR46417:SF1">
    <property type="entry name" value="TRNA (GUANINE-N(1)-)-METHYLTRANSFERASE"/>
    <property type="match status" value="1"/>
</dbReference>
<dbReference type="InterPro" id="IPR029028">
    <property type="entry name" value="Alpha/beta_knot_MTases"/>
</dbReference>
<dbReference type="PANTHER" id="PTHR46417">
    <property type="entry name" value="TRNA (GUANINE-N(1)-)-METHYLTRANSFERASE"/>
    <property type="match status" value="1"/>
</dbReference>
<evidence type="ECO:0000256" key="14">
    <source>
        <dbReference type="ARBA" id="ARBA00047783"/>
    </source>
</evidence>
<proteinExistence type="inferred from homology"/>
<evidence type="ECO:0000259" key="18">
    <source>
        <dbReference type="Pfam" id="PF09936"/>
    </source>
</evidence>
<feature type="binding site" evidence="15">
    <location>
        <position position="110"/>
    </location>
    <ligand>
        <name>S-adenosyl-L-methionine</name>
        <dbReference type="ChEBI" id="CHEBI:59789"/>
    </ligand>
</feature>
<evidence type="ECO:0000256" key="11">
    <source>
        <dbReference type="ARBA" id="ARBA00022694"/>
    </source>
</evidence>
<evidence type="ECO:0000313" key="20">
    <source>
        <dbReference type="Proteomes" id="UP000176938"/>
    </source>
</evidence>
<dbReference type="NCBIfam" id="NF000648">
    <property type="entry name" value="PRK00026.1"/>
    <property type="match status" value="1"/>
</dbReference>
<keyword evidence="8 15" id="KW-0489">Methyltransferase</keyword>
<dbReference type="GO" id="GO:0005829">
    <property type="term" value="C:cytosol"/>
    <property type="evidence" value="ECO:0007669"/>
    <property type="project" value="TreeGrafter"/>
</dbReference>
<dbReference type="InterPro" id="IPR023148">
    <property type="entry name" value="tRNA_m1G_MeTrfase_C_sf"/>
</dbReference>